<dbReference type="OrthoDB" id="5457012at2"/>
<dbReference type="NCBIfam" id="NF005559">
    <property type="entry name" value="PRK07231.1"/>
    <property type="match status" value="1"/>
</dbReference>
<sequence length="256" mass="26883">MNDRFKDKVVIVTGAGSGIGAAAARRFHGEGAIVVLNGRREVKLAEVAAELGTDRCMIWPGDVSIAADVERLVADVVRQFGRIDILVNNAGTGALIDFLGSPVQLWRDLFAVNVDGVLYMTRAALPHLIESGGSIVNVSSLSGLGGDRGLSFYNATKGAVSNLTRSLALDFGPRSVRINAVCPSLTLTDLTTPIMEQYPELFAKLVERIPLGRGARSEEVASVIAFLASDDASFVNGVNLPVDGGVDASTGQAPFA</sequence>
<dbReference type="InterPro" id="IPR002347">
    <property type="entry name" value="SDR_fam"/>
</dbReference>
<dbReference type="PANTHER" id="PTHR43975">
    <property type="entry name" value="ZGC:101858"/>
    <property type="match status" value="1"/>
</dbReference>
<dbReference type="InterPro" id="IPR020904">
    <property type="entry name" value="Sc_DH/Rdtase_CS"/>
</dbReference>
<comment type="similarity">
    <text evidence="1">Belongs to the short-chain dehydrogenases/reductases (SDR) family.</text>
</comment>
<dbReference type="SUPFAM" id="SSF51735">
    <property type="entry name" value="NAD(P)-binding Rossmann-fold domains"/>
    <property type="match status" value="1"/>
</dbReference>
<dbReference type="AlphaFoldDB" id="A0A1L3FBF5"/>
<dbReference type="CDD" id="cd05233">
    <property type="entry name" value="SDR_c"/>
    <property type="match status" value="1"/>
</dbReference>
<dbReference type="InterPro" id="IPR036291">
    <property type="entry name" value="NAD(P)-bd_dom_sf"/>
</dbReference>
<organism evidence="2 3">
    <name type="scientific">Bradyrhizobium japonicum</name>
    <dbReference type="NCBI Taxonomy" id="375"/>
    <lineage>
        <taxon>Bacteria</taxon>
        <taxon>Pseudomonadati</taxon>
        <taxon>Pseudomonadota</taxon>
        <taxon>Alphaproteobacteria</taxon>
        <taxon>Hyphomicrobiales</taxon>
        <taxon>Nitrobacteraceae</taxon>
        <taxon>Bradyrhizobium</taxon>
    </lineage>
</organism>
<proteinExistence type="inferred from homology"/>
<dbReference type="PANTHER" id="PTHR43975:SF2">
    <property type="entry name" value="EG:BACR7A4.14 PROTEIN-RELATED"/>
    <property type="match status" value="1"/>
</dbReference>
<evidence type="ECO:0000256" key="1">
    <source>
        <dbReference type="ARBA" id="ARBA00006484"/>
    </source>
</evidence>
<dbReference type="PRINTS" id="PR00080">
    <property type="entry name" value="SDRFAMILY"/>
</dbReference>
<gene>
    <name evidence="2" type="ORF">BKD09_20045</name>
</gene>
<dbReference type="PRINTS" id="PR00081">
    <property type="entry name" value="GDHRDH"/>
</dbReference>
<dbReference type="EMBL" id="CP017637">
    <property type="protein sequence ID" value="APG10623.1"/>
    <property type="molecule type" value="Genomic_DNA"/>
</dbReference>
<dbReference type="RefSeq" id="WP_071912119.1">
    <property type="nucleotide sequence ID" value="NZ_CP017637.1"/>
</dbReference>
<accession>A0A1L3FBF5</accession>
<dbReference type="Pfam" id="PF13561">
    <property type="entry name" value="adh_short_C2"/>
    <property type="match status" value="1"/>
</dbReference>
<reference evidence="2 3" key="1">
    <citation type="submission" date="2016-11" db="EMBL/GenBank/DDBJ databases">
        <title>Complete Genome Sequence of Bradyrhizobium sp. strain J5, an isolated from soybean nodule in Hokkaido.</title>
        <authorList>
            <person name="Kanehara K."/>
        </authorList>
    </citation>
    <scope>NUCLEOTIDE SEQUENCE [LARGE SCALE GENOMIC DNA]</scope>
    <source>
        <strain evidence="2 3">J5</strain>
    </source>
</reference>
<evidence type="ECO:0000313" key="2">
    <source>
        <dbReference type="EMBL" id="APG10623.1"/>
    </source>
</evidence>
<name>A0A1L3FBF5_BRAJP</name>
<dbReference type="PROSITE" id="PS00061">
    <property type="entry name" value="ADH_SHORT"/>
    <property type="match status" value="1"/>
</dbReference>
<protein>
    <submittedName>
        <fullName evidence="2">3-oxoacyl-ACP reductase</fullName>
    </submittedName>
</protein>
<dbReference type="FunFam" id="3.40.50.720:FF:000084">
    <property type="entry name" value="Short-chain dehydrogenase reductase"/>
    <property type="match status" value="1"/>
</dbReference>
<dbReference type="Gene3D" id="3.40.50.720">
    <property type="entry name" value="NAD(P)-binding Rossmann-like Domain"/>
    <property type="match status" value="1"/>
</dbReference>
<dbReference type="Proteomes" id="UP000181962">
    <property type="component" value="Chromosome"/>
</dbReference>
<evidence type="ECO:0000313" key="3">
    <source>
        <dbReference type="Proteomes" id="UP000181962"/>
    </source>
</evidence>